<gene>
    <name evidence="1" type="ORF">Scep_005944</name>
</gene>
<evidence type="ECO:0000313" key="2">
    <source>
        <dbReference type="Proteomes" id="UP001419268"/>
    </source>
</evidence>
<comment type="caution">
    <text evidence="1">The sequence shown here is derived from an EMBL/GenBank/DDBJ whole genome shotgun (WGS) entry which is preliminary data.</text>
</comment>
<dbReference type="EMBL" id="JBBNAG010000002">
    <property type="protein sequence ID" value="KAK9159370.1"/>
    <property type="molecule type" value="Genomic_DNA"/>
</dbReference>
<organism evidence="1 2">
    <name type="scientific">Stephania cephalantha</name>
    <dbReference type="NCBI Taxonomy" id="152367"/>
    <lineage>
        <taxon>Eukaryota</taxon>
        <taxon>Viridiplantae</taxon>
        <taxon>Streptophyta</taxon>
        <taxon>Embryophyta</taxon>
        <taxon>Tracheophyta</taxon>
        <taxon>Spermatophyta</taxon>
        <taxon>Magnoliopsida</taxon>
        <taxon>Ranunculales</taxon>
        <taxon>Menispermaceae</taxon>
        <taxon>Menispermoideae</taxon>
        <taxon>Cissampelideae</taxon>
        <taxon>Stephania</taxon>
    </lineage>
</organism>
<keyword evidence="2" id="KW-1185">Reference proteome</keyword>
<proteinExistence type="predicted"/>
<sequence length="64" mass="7608">MMKCNFSFNHFDNVESPALSPSILFKNSICLRERENLMNFCLISSSSKKMSYHETWKMRYAHLL</sequence>
<dbReference type="Proteomes" id="UP001419268">
    <property type="component" value="Unassembled WGS sequence"/>
</dbReference>
<accession>A0AAP0PXY7</accession>
<protein>
    <submittedName>
        <fullName evidence="1">Uncharacterized protein</fullName>
    </submittedName>
</protein>
<reference evidence="1 2" key="1">
    <citation type="submission" date="2024-01" db="EMBL/GenBank/DDBJ databases">
        <title>Genome assemblies of Stephania.</title>
        <authorList>
            <person name="Yang L."/>
        </authorList>
    </citation>
    <scope>NUCLEOTIDE SEQUENCE [LARGE SCALE GENOMIC DNA]</scope>
    <source>
        <strain evidence="1">JXDWG</strain>
        <tissue evidence="1">Leaf</tissue>
    </source>
</reference>
<name>A0AAP0PXY7_9MAGN</name>
<dbReference type="AlphaFoldDB" id="A0AAP0PXY7"/>
<evidence type="ECO:0000313" key="1">
    <source>
        <dbReference type="EMBL" id="KAK9159370.1"/>
    </source>
</evidence>